<dbReference type="PRINTS" id="PR00413">
    <property type="entry name" value="HADHALOGNASE"/>
</dbReference>
<feature type="non-terminal residue" evidence="5">
    <location>
        <position position="1"/>
    </location>
</feature>
<dbReference type="EMBL" id="GDAI01001769">
    <property type="protein sequence ID" value="JAI15834.1"/>
    <property type="molecule type" value="mRNA"/>
</dbReference>
<dbReference type="SFLD" id="SFLDG01129">
    <property type="entry name" value="C1.5:_HAD__Beta-PGM__Phosphata"/>
    <property type="match status" value="1"/>
</dbReference>
<dbReference type="Gene3D" id="3.40.50.1000">
    <property type="entry name" value="HAD superfamily/HAD-like"/>
    <property type="match status" value="1"/>
</dbReference>
<organism evidence="5">
    <name type="scientific">Tabanus bromius</name>
    <name type="common">Band-eyed brown horse fly</name>
    <dbReference type="NCBI Taxonomy" id="304241"/>
    <lineage>
        <taxon>Eukaryota</taxon>
        <taxon>Metazoa</taxon>
        <taxon>Ecdysozoa</taxon>
        <taxon>Arthropoda</taxon>
        <taxon>Hexapoda</taxon>
        <taxon>Insecta</taxon>
        <taxon>Pterygota</taxon>
        <taxon>Neoptera</taxon>
        <taxon>Endopterygota</taxon>
        <taxon>Diptera</taxon>
        <taxon>Brachycera</taxon>
        <taxon>Tabanomorpha</taxon>
        <taxon>Tabanoidea</taxon>
        <taxon>Tabanidae</taxon>
        <taxon>Tabanus</taxon>
    </lineage>
</organism>
<dbReference type="SFLD" id="SFLDG01135">
    <property type="entry name" value="C1.5.6:_HAD__Beta-PGM__Phospha"/>
    <property type="match status" value="1"/>
</dbReference>
<dbReference type="PANTHER" id="PTHR46470">
    <property type="entry name" value="N-ACYLNEURAMINATE-9-PHOSPHATASE"/>
    <property type="match status" value="1"/>
</dbReference>
<dbReference type="Gene3D" id="1.20.120.710">
    <property type="entry name" value="Haloacid dehalogenase hydrolase-like domain"/>
    <property type="match status" value="1"/>
</dbReference>
<reference evidence="5" key="1">
    <citation type="journal article" date="2015" name="Insect Biochem. Mol. Biol.">
        <title>An insight into the sialome of the horse fly, Tabanus bromius.</title>
        <authorList>
            <person name="Ribeiro J.M."/>
            <person name="Kazimirova M."/>
            <person name="Takac P."/>
            <person name="Andersen J.F."/>
            <person name="Francischetti I.M."/>
        </authorList>
    </citation>
    <scope>NUCLEOTIDE SEQUENCE</scope>
</reference>
<dbReference type="Pfam" id="PF00702">
    <property type="entry name" value="Hydrolase"/>
    <property type="match status" value="1"/>
</dbReference>
<protein>
    <submittedName>
        <fullName evidence="5">Putative n-acylneuraminate-9-phosphatase-like protein</fullName>
    </submittedName>
</protein>
<keyword evidence="2" id="KW-0378">Hydrolase</keyword>
<name>A0A0K8TN90_TABBR</name>
<evidence type="ECO:0000313" key="5">
    <source>
        <dbReference type="EMBL" id="JAI15834.1"/>
    </source>
</evidence>
<dbReference type="GO" id="GO:0046380">
    <property type="term" value="P:N-acetylneuraminate biosynthetic process"/>
    <property type="evidence" value="ECO:0007669"/>
    <property type="project" value="TreeGrafter"/>
</dbReference>
<dbReference type="NCBIfam" id="TIGR01509">
    <property type="entry name" value="HAD-SF-IA-v3"/>
    <property type="match status" value="1"/>
</dbReference>
<accession>A0A0K8TN90</accession>
<evidence type="ECO:0000256" key="4">
    <source>
        <dbReference type="SAM" id="MobiDB-lite"/>
    </source>
</evidence>
<dbReference type="AlphaFoldDB" id="A0A0K8TN90"/>
<dbReference type="GO" id="GO:0050124">
    <property type="term" value="F:N-acylneuraminate-9-phosphatase activity"/>
    <property type="evidence" value="ECO:0007669"/>
    <property type="project" value="TreeGrafter"/>
</dbReference>
<feature type="region of interest" description="Disordered" evidence="4">
    <location>
        <begin position="239"/>
        <end position="260"/>
    </location>
</feature>
<evidence type="ECO:0000256" key="1">
    <source>
        <dbReference type="ARBA" id="ARBA00001946"/>
    </source>
</evidence>
<dbReference type="SFLD" id="SFLDS00003">
    <property type="entry name" value="Haloacid_Dehalogenase"/>
    <property type="match status" value="1"/>
</dbReference>
<dbReference type="CDD" id="cd04305">
    <property type="entry name" value="HAD_Neu5Ac-Pase_like"/>
    <property type="match status" value="1"/>
</dbReference>
<dbReference type="InterPro" id="IPR051400">
    <property type="entry name" value="HAD-like_hydrolase"/>
</dbReference>
<dbReference type="NCBIfam" id="TIGR02253">
    <property type="entry name" value="CTE7"/>
    <property type="match status" value="1"/>
</dbReference>
<evidence type="ECO:0000256" key="3">
    <source>
        <dbReference type="ARBA" id="ARBA00022842"/>
    </source>
</evidence>
<evidence type="ECO:0000256" key="2">
    <source>
        <dbReference type="ARBA" id="ARBA00022801"/>
    </source>
</evidence>
<dbReference type="InterPro" id="IPR023214">
    <property type="entry name" value="HAD_sf"/>
</dbReference>
<dbReference type="PANTHER" id="PTHR46470:SF3">
    <property type="entry name" value="N-ACYLNEURAMINATE-9-PHOSPHATASE"/>
    <property type="match status" value="1"/>
</dbReference>
<dbReference type="InterPro" id="IPR006439">
    <property type="entry name" value="HAD-SF_hydro_IA"/>
</dbReference>
<comment type="cofactor">
    <cofactor evidence="1">
        <name>Mg(2+)</name>
        <dbReference type="ChEBI" id="CHEBI:18420"/>
    </cofactor>
</comment>
<dbReference type="InterPro" id="IPR011950">
    <property type="entry name" value="HAD-SF_hydro_IA_CTE7"/>
</dbReference>
<dbReference type="InterPro" id="IPR036412">
    <property type="entry name" value="HAD-like_sf"/>
</dbReference>
<dbReference type="NCBIfam" id="TIGR01549">
    <property type="entry name" value="HAD-SF-IA-v1"/>
    <property type="match status" value="1"/>
</dbReference>
<sequence>KFTAIFFDLDNTLIPTRRGDEKACLKMTEILEQQHGLTHEDAEKATATFLQNFRICPDNAETSLDSWRSYLWTQALPGKWKYLNEKIYQTWLQLRYRYLALTPDHEKVLKRLRENYLLGLITNGPSNAQWEKINKLNLSHYFDCILVSSDLPWEKPNPNIFLAACNYLNIKPQECIMIGDKLETDIKGGKDAQLGATIWIPLKPEHIGVEAKPEPDLILPSLNEMVNYIELPASSHLGSTTTKLRRHSQTSMTSTKKSSHYRRVVSLPEIECGSENSSDGS</sequence>
<keyword evidence="3" id="KW-0460">Magnesium</keyword>
<proteinExistence type="evidence at transcript level"/>
<dbReference type="SUPFAM" id="SSF56784">
    <property type="entry name" value="HAD-like"/>
    <property type="match status" value="1"/>
</dbReference>